<comment type="caution">
    <text evidence="2">The sequence shown here is derived from an EMBL/GenBank/DDBJ whole genome shotgun (WGS) entry which is preliminary data.</text>
</comment>
<evidence type="ECO:0000313" key="2">
    <source>
        <dbReference type="EMBL" id="GAA4888034.1"/>
    </source>
</evidence>
<reference evidence="3" key="1">
    <citation type="journal article" date="2019" name="Int. J. Syst. Evol. Microbiol.">
        <title>The Global Catalogue of Microorganisms (GCM) 10K type strain sequencing project: providing services to taxonomists for standard genome sequencing and annotation.</title>
        <authorList>
            <consortium name="The Broad Institute Genomics Platform"/>
            <consortium name="The Broad Institute Genome Sequencing Center for Infectious Disease"/>
            <person name="Wu L."/>
            <person name="Ma J."/>
        </authorList>
    </citation>
    <scope>NUCLEOTIDE SEQUENCE [LARGE SCALE GENOMIC DNA]</scope>
    <source>
        <strain evidence="3">JCM 18274</strain>
    </source>
</reference>
<proteinExistence type="predicted"/>
<sequence>MKLYNVNMKLITVTLSSVICFIVCCKNQEFLKETGTLFNHDFLENKAYLNINIKQLNRLSDDQFLERIQYDYTKNCLLNKDSIAVVENDGYRINLYCVAIKNKWVSREKGAEDVLQYLKEYQNAKTVRGIFPRSFGRISGEKIKGRIYGNFGQPYDVVGTAFFATSIQFIVRQFFDKKNPTENKIRKLCDDICNRIDWNFAYKEDRKCFTWFKNGEDGELFDGKELIGEMDETFFIQLLVLSSKHWKHNKDAYNNYVSKLFIDQQYGYRYFSTKEYNYKTSKQFTGIQVNNPEVLKLKDYPTAKLGYLVQSHIWFDLKGYRDSICNANNMDYFEGTQNVIKAQIKYAQLNPGNNYLYGDVWGFYDTYSPISEKWMVTGLPAENDVDEGTISIASVISAIPFAPKESITCLRTLYNEFKNEGIYNEYGFVMSVNTNNRKIANKPDAFFQPINVLSIENYRSGMLWELSKKAPEYKVSFEKAGLEYYNKLH</sequence>
<name>A0ABP9F4F9_9FLAO</name>
<dbReference type="Pfam" id="PF10091">
    <property type="entry name" value="Glycoamylase"/>
    <property type="match status" value="1"/>
</dbReference>
<feature type="domain" description="Glycoamylase-like" evidence="1">
    <location>
        <begin position="305"/>
        <end position="470"/>
    </location>
</feature>
<dbReference type="RefSeq" id="WP_345272924.1">
    <property type="nucleotide sequence ID" value="NZ_BAABJH010000001.1"/>
</dbReference>
<evidence type="ECO:0000313" key="3">
    <source>
        <dbReference type="Proteomes" id="UP001500433"/>
    </source>
</evidence>
<gene>
    <name evidence="2" type="ORF">GCM10023311_09880</name>
</gene>
<dbReference type="EMBL" id="BAABJH010000001">
    <property type="protein sequence ID" value="GAA4888034.1"/>
    <property type="molecule type" value="Genomic_DNA"/>
</dbReference>
<keyword evidence="3" id="KW-1185">Reference proteome</keyword>
<dbReference type="InterPro" id="IPR019282">
    <property type="entry name" value="Glycoamylase-like_cons_dom"/>
</dbReference>
<accession>A0ABP9F4F9</accession>
<protein>
    <submittedName>
        <fullName evidence="2">Glucoamylase family protein</fullName>
    </submittedName>
</protein>
<evidence type="ECO:0000259" key="1">
    <source>
        <dbReference type="Pfam" id="PF10091"/>
    </source>
</evidence>
<dbReference type="Gene3D" id="1.50.10.140">
    <property type="match status" value="1"/>
</dbReference>
<dbReference type="Proteomes" id="UP001500433">
    <property type="component" value="Unassembled WGS sequence"/>
</dbReference>
<organism evidence="2 3">
    <name type="scientific">Flaviramulus aquimarinus</name>
    <dbReference type="NCBI Taxonomy" id="1170456"/>
    <lineage>
        <taxon>Bacteria</taxon>
        <taxon>Pseudomonadati</taxon>
        <taxon>Bacteroidota</taxon>
        <taxon>Flavobacteriia</taxon>
        <taxon>Flavobacteriales</taxon>
        <taxon>Flavobacteriaceae</taxon>
        <taxon>Flaviramulus</taxon>
    </lineage>
</organism>